<organism evidence="1 2">
    <name type="scientific">Melia azedarach</name>
    <name type="common">Chinaberry tree</name>
    <dbReference type="NCBI Taxonomy" id="155640"/>
    <lineage>
        <taxon>Eukaryota</taxon>
        <taxon>Viridiplantae</taxon>
        <taxon>Streptophyta</taxon>
        <taxon>Embryophyta</taxon>
        <taxon>Tracheophyta</taxon>
        <taxon>Spermatophyta</taxon>
        <taxon>Magnoliopsida</taxon>
        <taxon>eudicotyledons</taxon>
        <taxon>Gunneridae</taxon>
        <taxon>Pentapetalae</taxon>
        <taxon>rosids</taxon>
        <taxon>malvids</taxon>
        <taxon>Sapindales</taxon>
        <taxon>Meliaceae</taxon>
        <taxon>Melia</taxon>
    </lineage>
</organism>
<reference evidence="1 2" key="1">
    <citation type="journal article" date="2023" name="Science">
        <title>Complex scaffold remodeling in plant triterpene biosynthesis.</title>
        <authorList>
            <person name="De La Pena R."/>
            <person name="Hodgson H."/>
            <person name="Liu J.C."/>
            <person name="Stephenson M.J."/>
            <person name="Martin A.C."/>
            <person name="Owen C."/>
            <person name="Harkess A."/>
            <person name="Leebens-Mack J."/>
            <person name="Jimenez L.E."/>
            <person name="Osbourn A."/>
            <person name="Sattely E.S."/>
        </authorList>
    </citation>
    <scope>NUCLEOTIDE SEQUENCE [LARGE SCALE GENOMIC DNA]</scope>
    <source>
        <strain evidence="2">cv. JPN11</strain>
        <tissue evidence="1">Leaf</tissue>
    </source>
</reference>
<sequence>MFYCMVMRINMDCNGCYRKVRRALLNMHELETHLIEKKQCKVSVCGKFIPQDVAIKIRKKTNRRVEILEINELSMATADNDNNNNNIETHQPGDHDHRDNQQNQGPPMMYSNQPHDDHQHGPQMIYGHHQPLQYPGQHGPQMTYSHHQPHQYPDQHGPQMIYSHHQPHQYPDQHGPPMVVNSWNLASNQNQMATWVT</sequence>
<evidence type="ECO:0000313" key="2">
    <source>
        <dbReference type="Proteomes" id="UP001164539"/>
    </source>
</evidence>
<name>A0ACC1XPI6_MELAZ</name>
<dbReference type="EMBL" id="CM051401">
    <property type="protein sequence ID" value="KAJ4713377.1"/>
    <property type="molecule type" value="Genomic_DNA"/>
</dbReference>
<gene>
    <name evidence="1" type="ORF">OWV82_015480</name>
</gene>
<dbReference type="Proteomes" id="UP001164539">
    <property type="component" value="Chromosome 8"/>
</dbReference>
<comment type="caution">
    <text evidence="1">The sequence shown here is derived from an EMBL/GenBank/DDBJ whole genome shotgun (WGS) entry which is preliminary data.</text>
</comment>
<protein>
    <submittedName>
        <fullName evidence="1">Heavy metal-associated isoprenylated plant protein</fullName>
    </submittedName>
</protein>
<accession>A0ACC1XPI6</accession>
<proteinExistence type="predicted"/>
<evidence type="ECO:0000313" key="1">
    <source>
        <dbReference type="EMBL" id="KAJ4713377.1"/>
    </source>
</evidence>
<keyword evidence="2" id="KW-1185">Reference proteome</keyword>